<protein>
    <submittedName>
        <fullName evidence="2">Uncharacterized protein</fullName>
    </submittedName>
</protein>
<feature type="transmembrane region" description="Helical" evidence="1">
    <location>
        <begin position="127"/>
        <end position="148"/>
    </location>
</feature>
<proteinExistence type="predicted"/>
<dbReference type="AlphaFoldDB" id="A0A330HJN8"/>
<keyword evidence="1" id="KW-1133">Transmembrane helix</keyword>
<sequence>MLYFRRFWARDETMRNSDEPSVNLWPYVGYYTLTMVALTVALGVLVVVTPTLSKEFGKAAGFAISFGSANVALYKFVRRNGRLFNRREYWTIVLLSTLAAFLISAPLGWLAIAGESRSRDLSSVPPAVWVGGALFAFLLTFGLNAAWYSSRFGKTLLKVELARRTRTDTEAFR</sequence>
<keyword evidence="1" id="KW-0812">Transmembrane</keyword>
<dbReference type="NCBIfam" id="NF038216">
    <property type="entry name" value="ABZJ_00895_fam"/>
    <property type="match status" value="1"/>
</dbReference>
<name>A0A330HJN8_9HYPH</name>
<keyword evidence="1" id="KW-0472">Membrane</keyword>
<keyword evidence="3" id="KW-1185">Reference proteome</keyword>
<feature type="transmembrane region" description="Helical" evidence="1">
    <location>
        <begin position="24"/>
        <end position="47"/>
    </location>
</feature>
<evidence type="ECO:0000313" key="3">
    <source>
        <dbReference type="Proteomes" id="UP000251558"/>
    </source>
</evidence>
<evidence type="ECO:0000256" key="1">
    <source>
        <dbReference type="SAM" id="Phobius"/>
    </source>
</evidence>
<accession>A0A330HJN8</accession>
<gene>
    <name evidence="2" type="ORF">DPM33_21085</name>
</gene>
<feature type="transmembrane region" description="Helical" evidence="1">
    <location>
        <begin position="59"/>
        <end position="77"/>
    </location>
</feature>
<reference evidence="2 3" key="1">
    <citation type="submission" date="2018-07" db="EMBL/GenBank/DDBJ databases">
        <title>Diversity of Mesorhizobium strains in Brazil.</title>
        <authorList>
            <person name="Helene L.C.F."/>
            <person name="Dall'Agnol R."/>
            <person name="Delamuta J.R.M."/>
            <person name="Hungria M."/>
        </authorList>
    </citation>
    <scope>NUCLEOTIDE SEQUENCE [LARGE SCALE GENOMIC DNA]</scope>
    <source>
        <strain evidence="2 3">AC99b</strain>
    </source>
</reference>
<dbReference type="Proteomes" id="UP000251558">
    <property type="component" value="Unassembled WGS sequence"/>
</dbReference>
<dbReference type="InterPro" id="IPR047730">
    <property type="entry name" value="ABZJ_00895-like"/>
</dbReference>
<organism evidence="2 3">
    <name type="scientific">Mesorhizobium hawassense</name>
    <dbReference type="NCBI Taxonomy" id="1209954"/>
    <lineage>
        <taxon>Bacteria</taxon>
        <taxon>Pseudomonadati</taxon>
        <taxon>Pseudomonadota</taxon>
        <taxon>Alphaproteobacteria</taxon>
        <taxon>Hyphomicrobiales</taxon>
        <taxon>Phyllobacteriaceae</taxon>
        <taxon>Mesorhizobium</taxon>
    </lineage>
</organism>
<feature type="transmembrane region" description="Helical" evidence="1">
    <location>
        <begin position="89"/>
        <end position="112"/>
    </location>
</feature>
<dbReference type="EMBL" id="QMBP01000010">
    <property type="protein sequence ID" value="RAZ88926.1"/>
    <property type="molecule type" value="Genomic_DNA"/>
</dbReference>
<evidence type="ECO:0000313" key="2">
    <source>
        <dbReference type="EMBL" id="RAZ88926.1"/>
    </source>
</evidence>
<comment type="caution">
    <text evidence="2">The sequence shown here is derived from an EMBL/GenBank/DDBJ whole genome shotgun (WGS) entry which is preliminary data.</text>
</comment>